<reference evidence="2 3" key="1">
    <citation type="submission" date="2020-04" db="EMBL/GenBank/DDBJ databases">
        <title>Enterovirga sp. isolate from soil.</title>
        <authorList>
            <person name="Chea S."/>
            <person name="Kim D.-U."/>
        </authorList>
    </citation>
    <scope>NUCLEOTIDE SEQUENCE [LARGE SCALE GENOMIC DNA]</scope>
    <source>
        <strain evidence="2 3">DB1703</strain>
    </source>
</reference>
<comment type="caution">
    <text evidence="2">The sequence shown here is derived from an EMBL/GenBank/DDBJ whole genome shotgun (WGS) entry which is preliminary data.</text>
</comment>
<keyword evidence="3" id="KW-1185">Reference proteome</keyword>
<name>A0A849IB31_9HYPH</name>
<keyword evidence="1" id="KW-0812">Transmembrane</keyword>
<feature type="transmembrane region" description="Helical" evidence="1">
    <location>
        <begin position="31"/>
        <end position="50"/>
    </location>
</feature>
<dbReference type="Proteomes" id="UP000564885">
    <property type="component" value="Unassembled WGS sequence"/>
</dbReference>
<dbReference type="RefSeq" id="WP_171219927.1">
    <property type="nucleotide sequence ID" value="NZ_JABEPP010000005.1"/>
</dbReference>
<feature type="transmembrane region" description="Helical" evidence="1">
    <location>
        <begin position="70"/>
        <end position="86"/>
    </location>
</feature>
<accession>A0A849IB31</accession>
<dbReference type="EMBL" id="JABEPP010000005">
    <property type="protein sequence ID" value="NNM74501.1"/>
    <property type="molecule type" value="Genomic_DNA"/>
</dbReference>
<evidence type="ECO:0008006" key="4">
    <source>
        <dbReference type="Google" id="ProtNLM"/>
    </source>
</evidence>
<dbReference type="AlphaFoldDB" id="A0A849IB31"/>
<gene>
    <name evidence="2" type="ORF">HJG44_19255</name>
</gene>
<organism evidence="2 3">
    <name type="scientific">Enterovirga aerilata</name>
    <dbReference type="NCBI Taxonomy" id="2730920"/>
    <lineage>
        <taxon>Bacteria</taxon>
        <taxon>Pseudomonadati</taxon>
        <taxon>Pseudomonadota</taxon>
        <taxon>Alphaproteobacteria</taxon>
        <taxon>Hyphomicrobiales</taxon>
        <taxon>Methylobacteriaceae</taxon>
        <taxon>Enterovirga</taxon>
    </lineage>
</organism>
<sequence>MTSRTGRIFIAGLWAVGLVTGIVLARAPDAIPLPTPAILVPLAVGLLADLAMRPAAESGRIQPLTMNERAIGVIGGALIAIAAGAFDPGG</sequence>
<proteinExistence type="predicted"/>
<evidence type="ECO:0000313" key="2">
    <source>
        <dbReference type="EMBL" id="NNM74501.1"/>
    </source>
</evidence>
<feature type="transmembrane region" description="Helical" evidence="1">
    <location>
        <begin position="7"/>
        <end position="25"/>
    </location>
</feature>
<protein>
    <recommendedName>
        <fullName evidence="4">DUF4126 domain-containing protein</fullName>
    </recommendedName>
</protein>
<evidence type="ECO:0000313" key="3">
    <source>
        <dbReference type="Proteomes" id="UP000564885"/>
    </source>
</evidence>
<keyword evidence="1" id="KW-0472">Membrane</keyword>
<evidence type="ECO:0000256" key="1">
    <source>
        <dbReference type="SAM" id="Phobius"/>
    </source>
</evidence>
<keyword evidence="1" id="KW-1133">Transmembrane helix</keyword>